<gene>
    <name evidence="1" type="primary">53</name>
    <name evidence="1" type="ORF">SEA_BARNSTORMER_53</name>
</gene>
<reference evidence="1 2" key="1">
    <citation type="submission" date="2023-01" db="EMBL/GenBank/DDBJ databases">
        <authorList>
            <person name="Edelman T.J."/>
            <person name="Baldwin A.R."/>
            <person name="Chauncey H.A."/>
            <person name="Connelly K.A."/>
            <person name="Daniel I."/>
            <person name="Fitzgerald E.B."/>
            <person name="McKinney B.E."/>
            <person name="Murray D.M."/>
            <person name="Parshall S."/>
            <person name="Stokes L.T."/>
            <person name="Tanaka K.N."/>
            <person name="Vinson E.C."/>
            <person name="Klevikis C."/>
            <person name="Temple L."/>
            <person name="Rinehart C.A."/>
            <person name="Garlena R.A."/>
            <person name="Russell D.A."/>
            <person name="Jacobs-Sera D."/>
            <person name="Hatfull G.F."/>
        </authorList>
    </citation>
    <scope>NUCLEOTIDE SEQUENCE [LARGE SCALE GENOMIC DNA]</scope>
</reference>
<organism evidence="1 2">
    <name type="scientific">Microbacterium phage Barnstormer</name>
    <dbReference type="NCBI Taxonomy" id="3028491"/>
    <lineage>
        <taxon>Viruses</taxon>
        <taxon>Duplodnaviria</taxon>
        <taxon>Heunggongvirae</taxon>
        <taxon>Uroviricota</taxon>
        <taxon>Caudoviricetes</taxon>
        <taxon>Casidaviridae</taxon>
        <taxon>Barnstormervirus</taxon>
        <taxon>Barnstormervirus barnstormer</taxon>
    </lineage>
</organism>
<evidence type="ECO:0000313" key="2">
    <source>
        <dbReference type="Proteomes" id="UP001215092"/>
    </source>
</evidence>
<name>A0AAE9ZR75_9CAUD</name>
<keyword evidence="2" id="KW-1185">Reference proteome</keyword>
<dbReference type="Proteomes" id="UP001215092">
    <property type="component" value="Segment"/>
</dbReference>
<dbReference type="EMBL" id="OQ190478">
    <property type="protein sequence ID" value="WDS51690.1"/>
    <property type="molecule type" value="Genomic_DNA"/>
</dbReference>
<accession>A0AAE9ZR75</accession>
<protein>
    <submittedName>
        <fullName evidence="1">Uncharacterized protein</fullName>
    </submittedName>
</protein>
<evidence type="ECO:0000313" key="1">
    <source>
        <dbReference type="EMBL" id="WDS51690.1"/>
    </source>
</evidence>
<proteinExistence type="predicted"/>
<sequence>MTAPIVHAFDRKPLTDEKLASVVDSFDYFGGVSVVIGTGKTMTPGDLWERVAEGTPSGSNSELRIRSAHIGRGPLAVDLVGTEPLRTSGRIAA</sequence>